<sequence>MSPTLTATSALDQIRKLGKQPSVVHINNPSKKVQLAVQSLTFLGQLMRTPEQAATWAQVRARWSNVVEPWISCILQKVLLASEEPISPEGVAIFDGALTHIPEILSYPSLECENLLKPLQKTLVQIWMKAITIGHASWGGWSTVAGTATTGIIKSPLAPPVPLPTTSPQTAEDIRLGSTLIQHFNTVARRLPEMDGRELNQVLFYLALMDAPSACFSGVKPNLRLGNGDAFFLCLLSILRTLALRKRVVNTTDSQQHAVVESMSHDLFSLTSLLVRELMLSPHRALVALENGIIDVIFKLPPVHFILCDERRVHFKEGIVQNLCGILATISRFLVNQAVLRGAVRKINKAAWVDGMDERLKRNSVEVWEAWLVMQSKAYGFYTVRCAVWTQFCGNPKVSRR</sequence>
<accession>A0ABR3ABG5</accession>
<dbReference type="Proteomes" id="UP001437256">
    <property type="component" value="Unassembled WGS sequence"/>
</dbReference>
<gene>
    <name evidence="1" type="ORF">AAF712_002541</name>
</gene>
<keyword evidence="2" id="KW-1185">Reference proteome</keyword>
<comment type="caution">
    <text evidence="1">The sequence shown here is derived from an EMBL/GenBank/DDBJ whole genome shotgun (WGS) entry which is preliminary data.</text>
</comment>
<protein>
    <submittedName>
        <fullName evidence="1">Uncharacterized protein</fullName>
    </submittedName>
</protein>
<dbReference type="EMBL" id="JBBXMP010000007">
    <property type="protein sequence ID" value="KAL0070353.1"/>
    <property type="molecule type" value="Genomic_DNA"/>
</dbReference>
<evidence type="ECO:0000313" key="2">
    <source>
        <dbReference type="Proteomes" id="UP001437256"/>
    </source>
</evidence>
<name>A0ABR3ABG5_9AGAR</name>
<proteinExistence type="predicted"/>
<reference evidence="1 2" key="1">
    <citation type="submission" date="2024-05" db="EMBL/GenBank/DDBJ databases">
        <title>A draft genome resource for the thread blight pathogen Marasmius tenuissimus strain MS-2.</title>
        <authorList>
            <person name="Yulfo-Soto G.E."/>
            <person name="Baruah I.K."/>
            <person name="Amoako-Attah I."/>
            <person name="Bukari Y."/>
            <person name="Meinhardt L.W."/>
            <person name="Bailey B.A."/>
            <person name="Cohen S.P."/>
        </authorList>
    </citation>
    <scope>NUCLEOTIDE SEQUENCE [LARGE SCALE GENOMIC DNA]</scope>
    <source>
        <strain evidence="1 2">MS-2</strain>
    </source>
</reference>
<evidence type="ECO:0000313" key="1">
    <source>
        <dbReference type="EMBL" id="KAL0070353.1"/>
    </source>
</evidence>
<organism evidence="1 2">
    <name type="scientific">Marasmius tenuissimus</name>
    <dbReference type="NCBI Taxonomy" id="585030"/>
    <lineage>
        <taxon>Eukaryota</taxon>
        <taxon>Fungi</taxon>
        <taxon>Dikarya</taxon>
        <taxon>Basidiomycota</taxon>
        <taxon>Agaricomycotina</taxon>
        <taxon>Agaricomycetes</taxon>
        <taxon>Agaricomycetidae</taxon>
        <taxon>Agaricales</taxon>
        <taxon>Marasmiineae</taxon>
        <taxon>Marasmiaceae</taxon>
        <taxon>Marasmius</taxon>
    </lineage>
</organism>